<evidence type="ECO:0008006" key="3">
    <source>
        <dbReference type="Google" id="ProtNLM"/>
    </source>
</evidence>
<protein>
    <recommendedName>
        <fullName evidence="3">F-box domain-containing protein</fullName>
    </recommendedName>
</protein>
<dbReference type="Proteomes" id="UP000799118">
    <property type="component" value="Unassembled WGS sequence"/>
</dbReference>
<dbReference type="EMBL" id="ML769386">
    <property type="protein sequence ID" value="KAE9410209.1"/>
    <property type="molecule type" value="Genomic_DNA"/>
</dbReference>
<keyword evidence="2" id="KW-1185">Reference proteome</keyword>
<gene>
    <name evidence="1" type="ORF">BT96DRAFT_471932</name>
</gene>
<reference evidence="1" key="1">
    <citation type="journal article" date="2019" name="Environ. Microbiol.">
        <title>Fungal ecological strategies reflected in gene transcription - a case study of two litter decomposers.</title>
        <authorList>
            <person name="Barbi F."/>
            <person name="Kohler A."/>
            <person name="Barry K."/>
            <person name="Baskaran P."/>
            <person name="Daum C."/>
            <person name="Fauchery L."/>
            <person name="Ihrmark K."/>
            <person name="Kuo A."/>
            <person name="LaButti K."/>
            <person name="Lipzen A."/>
            <person name="Morin E."/>
            <person name="Grigoriev I.V."/>
            <person name="Henrissat B."/>
            <person name="Lindahl B."/>
            <person name="Martin F."/>
        </authorList>
    </citation>
    <scope>NUCLEOTIDE SEQUENCE</scope>
    <source>
        <strain evidence="1">JB14</strain>
    </source>
</reference>
<sequence length="336" mass="38429">MNVCRYWYRACSSLYRHIVLHRVSQCSALLRTLLENPTLTSYVEELNVYCFAVPRDTTIFTTSVRKIVQICPRLRRFARKISYIRMSPHDDSWKAPLIGGVSASLTDLDLPVFQFFDLLALSDNNMDQNLRALTLHSVSEDYISVMEMHKIIPVSLSHLKTLDCWDIDRHEILLDIPQWNLPSLDTLSWPATYSEAVLKSHGSHLLVLKAAYFKPETFWKLLSVHAPRLQHLFIPGDVPVRVLANASHPTIEYLDMERKKAISNSNSKGAEHSKGLPKLKTVRAIQRHLVSNIHQVLPPGGSIGRYRYMGVDIHVEADRVYRADMGYILKYVPGLV</sequence>
<dbReference type="AlphaFoldDB" id="A0A6A4II83"/>
<accession>A0A6A4II83</accession>
<dbReference type="SUPFAM" id="SSF52047">
    <property type="entry name" value="RNI-like"/>
    <property type="match status" value="1"/>
</dbReference>
<dbReference type="OrthoDB" id="3060996at2759"/>
<proteinExistence type="predicted"/>
<name>A0A6A4II83_9AGAR</name>
<evidence type="ECO:0000313" key="2">
    <source>
        <dbReference type="Proteomes" id="UP000799118"/>
    </source>
</evidence>
<organism evidence="1 2">
    <name type="scientific">Gymnopus androsaceus JB14</name>
    <dbReference type="NCBI Taxonomy" id="1447944"/>
    <lineage>
        <taxon>Eukaryota</taxon>
        <taxon>Fungi</taxon>
        <taxon>Dikarya</taxon>
        <taxon>Basidiomycota</taxon>
        <taxon>Agaricomycotina</taxon>
        <taxon>Agaricomycetes</taxon>
        <taxon>Agaricomycetidae</taxon>
        <taxon>Agaricales</taxon>
        <taxon>Marasmiineae</taxon>
        <taxon>Omphalotaceae</taxon>
        <taxon>Gymnopus</taxon>
    </lineage>
</organism>
<evidence type="ECO:0000313" key="1">
    <source>
        <dbReference type="EMBL" id="KAE9410209.1"/>
    </source>
</evidence>